<dbReference type="PANTHER" id="PTHR43771:SF1">
    <property type="entry name" value="PHOSPHOMANNOMUTASE"/>
    <property type="match status" value="1"/>
</dbReference>
<proteinExistence type="predicted"/>
<sequence length="106" mass="12671">MIFKILEEISRNRKSISELVKPFQKYSHSGEINFKVKNKKKVFKTLEDKFRGGEILKIDGLRIDFPNWWFNVRPSHTEPLLRLVVEARTKKLMEQKIKEIKSIIEN</sequence>
<evidence type="ECO:0000259" key="6">
    <source>
        <dbReference type="Pfam" id="PF00408"/>
    </source>
</evidence>
<dbReference type="InterPro" id="IPR036900">
    <property type="entry name" value="A-D-PHexomutase_C_sf"/>
</dbReference>
<keyword evidence="4" id="KW-0460">Magnesium</keyword>
<accession>A0A2H0TMC2</accession>
<keyword evidence="5" id="KW-0413">Isomerase</keyword>
<dbReference type="GO" id="GO:0016868">
    <property type="term" value="F:intramolecular phosphotransferase activity"/>
    <property type="evidence" value="ECO:0007669"/>
    <property type="project" value="InterPro"/>
</dbReference>
<dbReference type="PANTHER" id="PTHR43771">
    <property type="entry name" value="PHOSPHOMANNOMUTASE"/>
    <property type="match status" value="1"/>
</dbReference>
<gene>
    <name evidence="7" type="ORF">COU41_00035</name>
</gene>
<evidence type="ECO:0000313" key="7">
    <source>
        <dbReference type="EMBL" id="PIR72582.1"/>
    </source>
</evidence>
<comment type="caution">
    <text evidence="7">The sequence shown here is derived from an EMBL/GenBank/DDBJ whole genome shotgun (WGS) entry which is preliminary data.</text>
</comment>
<dbReference type="EMBL" id="PFCI01000002">
    <property type="protein sequence ID" value="PIR72582.1"/>
    <property type="molecule type" value="Genomic_DNA"/>
</dbReference>
<evidence type="ECO:0000256" key="3">
    <source>
        <dbReference type="ARBA" id="ARBA00022723"/>
    </source>
</evidence>
<evidence type="ECO:0000256" key="5">
    <source>
        <dbReference type="ARBA" id="ARBA00023235"/>
    </source>
</evidence>
<name>A0A2H0TMC2_9BACT</name>
<reference evidence="8" key="1">
    <citation type="submission" date="2017-09" db="EMBL/GenBank/DDBJ databases">
        <title>Depth-based differentiation of microbial function through sediment-hosted aquifers and enrichment of novel symbionts in the deep terrestrial subsurface.</title>
        <authorList>
            <person name="Probst A.J."/>
            <person name="Ladd B."/>
            <person name="Jarett J.K."/>
            <person name="Geller-Mcgrath D.E."/>
            <person name="Sieber C.M.K."/>
            <person name="Emerson J.B."/>
            <person name="Anantharaman K."/>
            <person name="Thomas B.C."/>
            <person name="Malmstrom R."/>
            <person name="Stieglmeier M."/>
            <person name="Klingl A."/>
            <person name="Woyke T."/>
            <person name="Ryan C.M."/>
            <person name="Banfield J.F."/>
        </authorList>
    </citation>
    <scope>NUCLEOTIDE SEQUENCE [LARGE SCALE GENOMIC DNA]</scope>
</reference>
<dbReference type="SUPFAM" id="SSF55957">
    <property type="entry name" value="Phosphoglucomutase, C-terminal domain"/>
    <property type="match status" value="1"/>
</dbReference>
<dbReference type="InterPro" id="IPR005843">
    <property type="entry name" value="A-D-PHexomutase_C"/>
</dbReference>
<feature type="domain" description="Alpha-D-phosphohexomutase C-terminal" evidence="6">
    <location>
        <begin position="31"/>
        <end position="97"/>
    </location>
</feature>
<evidence type="ECO:0000256" key="4">
    <source>
        <dbReference type="ARBA" id="ARBA00022842"/>
    </source>
</evidence>
<dbReference type="GO" id="GO:0046872">
    <property type="term" value="F:metal ion binding"/>
    <property type="evidence" value="ECO:0007669"/>
    <property type="project" value="UniProtKB-KW"/>
</dbReference>
<organism evidence="7 8">
    <name type="scientific">Candidatus Nealsonbacteria bacterium CG10_big_fil_rev_8_21_14_0_10_36_228</name>
    <dbReference type="NCBI Taxonomy" id="1974708"/>
    <lineage>
        <taxon>Bacteria</taxon>
        <taxon>Candidatus Nealsoniibacteriota</taxon>
    </lineage>
</organism>
<comment type="cofactor">
    <cofactor evidence="1">
        <name>Mg(2+)</name>
        <dbReference type="ChEBI" id="CHEBI:18420"/>
    </cofactor>
</comment>
<dbReference type="Proteomes" id="UP000237006">
    <property type="component" value="Unassembled WGS sequence"/>
</dbReference>
<dbReference type="Gene3D" id="3.30.310.50">
    <property type="entry name" value="Alpha-D-phosphohexomutase, C-terminal domain"/>
    <property type="match status" value="1"/>
</dbReference>
<keyword evidence="2" id="KW-0597">Phosphoprotein</keyword>
<protein>
    <recommendedName>
        <fullName evidence="6">Alpha-D-phosphohexomutase C-terminal domain-containing protein</fullName>
    </recommendedName>
</protein>
<dbReference type="AlphaFoldDB" id="A0A2H0TMC2"/>
<evidence type="ECO:0000256" key="2">
    <source>
        <dbReference type="ARBA" id="ARBA00022553"/>
    </source>
</evidence>
<dbReference type="Pfam" id="PF00408">
    <property type="entry name" value="PGM_PMM_IV"/>
    <property type="match status" value="1"/>
</dbReference>
<evidence type="ECO:0000256" key="1">
    <source>
        <dbReference type="ARBA" id="ARBA00001946"/>
    </source>
</evidence>
<evidence type="ECO:0000313" key="8">
    <source>
        <dbReference type="Proteomes" id="UP000237006"/>
    </source>
</evidence>
<keyword evidence="3" id="KW-0479">Metal-binding</keyword>